<dbReference type="AlphaFoldDB" id="A0AA89B9A3"/>
<comment type="catalytic activity">
    <reaction evidence="7">
        <text>N(6)-methyl-AMP + H2O + H(+) = IMP + methylamine</text>
        <dbReference type="Rhea" id="RHEA:16001"/>
        <dbReference type="ChEBI" id="CHEBI:15377"/>
        <dbReference type="ChEBI" id="CHEBI:15378"/>
        <dbReference type="ChEBI" id="CHEBI:58053"/>
        <dbReference type="ChEBI" id="CHEBI:59338"/>
        <dbReference type="ChEBI" id="CHEBI:144842"/>
    </reaction>
    <physiologicalReaction direction="left-to-right" evidence="7">
        <dbReference type="Rhea" id="RHEA:16002"/>
    </physiologicalReaction>
</comment>
<protein>
    <recommendedName>
        <fullName evidence="8">Adenosine deaminase domain-containing protein</fullName>
    </recommendedName>
</protein>
<evidence type="ECO:0000313" key="9">
    <source>
        <dbReference type="EMBL" id="KAK3024841.1"/>
    </source>
</evidence>
<dbReference type="CDD" id="cd00443">
    <property type="entry name" value="ADA_AMPD"/>
    <property type="match status" value="1"/>
</dbReference>
<name>A0AA89B9A3_9ASTE</name>
<comment type="caution">
    <text evidence="9">The sequence shown here is derived from an EMBL/GenBank/DDBJ whole genome shotgun (WGS) entry which is preliminary data.</text>
</comment>
<keyword evidence="3" id="KW-0479">Metal-binding</keyword>
<keyword evidence="4" id="KW-0378">Hydrolase</keyword>
<dbReference type="FunFam" id="3.20.20.140:FF:000050">
    <property type="entry name" value="Adenosine/AMP deaminase family protein"/>
    <property type="match status" value="1"/>
</dbReference>
<dbReference type="GO" id="GO:0046872">
    <property type="term" value="F:metal ion binding"/>
    <property type="evidence" value="ECO:0007669"/>
    <property type="project" value="UniProtKB-KW"/>
</dbReference>
<dbReference type="SUPFAM" id="SSF51556">
    <property type="entry name" value="Metallo-dependent hydrolases"/>
    <property type="match status" value="1"/>
</dbReference>
<evidence type="ECO:0000256" key="6">
    <source>
        <dbReference type="ARBA" id="ARBA00023080"/>
    </source>
</evidence>
<evidence type="ECO:0000256" key="7">
    <source>
        <dbReference type="ARBA" id="ARBA00048787"/>
    </source>
</evidence>
<evidence type="ECO:0000259" key="8">
    <source>
        <dbReference type="Pfam" id="PF00962"/>
    </source>
</evidence>
<comment type="similarity">
    <text evidence="2">Belongs to the metallo-dependent hydrolases superfamily. Adenosine and AMP deaminases family.</text>
</comment>
<feature type="domain" description="Adenosine deaminase" evidence="8">
    <location>
        <begin position="8"/>
        <end position="355"/>
    </location>
</feature>
<reference evidence="9" key="1">
    <citation type="submission" date="2022-12" db="EMBL/GenBank/DDBJ databases">
        <title>Draft genome assemblies for two species of Escallonia (Escalloniales).</title>
        <authorList>
            <person name="Chanderbali A."/>
            <person name="Dervinis C."/>
            <person name="Anghel I."/>
            <person name="Soltis D."/>
            <person name="Soltis P."/>
            <person name="Zapata F."/>
        </authorList>
    </citation>
    <scope>NUCLEOTIDE SEQUENCE</scope>
    <source>
        <strain evidence="9">UCBG64.0493</strain>
        <tissue evidence="9">Leaf</tissue>
    </source>
</reference>
<dbReference type="GO" id="GO:0009117">
    <property type="term" value="P:nucleotide metabolic process"/>
    <property type="evidence" value="ECO:0007669"/>
    <property type="project" value="UniProtKB-KW"/>
</dbReference>
<organism evidence="9 10">
    <name type="scientific">Escallonia herrerae</name>
    <dbReference type="NCBI Taxonomy" id="1293975"/>
    <lineage>
        <taxon>Eukaryota</taxon>
        <taxon>Viridiplantae</taxon>
        <taxon>Streptophyta</taxon>
        <taxon>Embryophyta</taxon>
        <taxon>Tracheophyta</taxon>
        <taxon>Spermatophyta</taxon>
        <taxon>Magnoliopsida</taxon>
        <taxon>eudicotyledons</taxon>
        <taxon>Gunneridae</taxon>
        <taxon>Pentapetalae</taxon>
        <taxon>asterids</taxon>
        <taxon>campanulids</taxon>
        <taxon>Escalloniales</taxon>
        <taxon>Escalloniaceae</taxon>
        <taxon>Escallonia</taxon>
    </lineage>
</organism>
<accession>A0AA89B9A3</accession>
<evidence type="ECO:0000313" key="10">
    <source>
        <dbReference type="Proteomes" id="UP001188597"/>
    </source>
</evidence>
<gene>
    <name evidence="9" type="ORF">RJ639_045058</name>
</gene>
<keyword evidence="6" id="KW-0546">Nucleotide metabolism</keyword>
<dbReference type="InterPro" id="IPR001365">
    <property type="entry name" value="A_deaminase_dom"/>
</dbReference>
<evidence type="ECO:0000256" key="5">
    <source>
        <dbReference type="ARBA" id="ARBA00022833"/>
    </source>
</evidence>
<dbReference type="PANTHER" id="PTHR11409">
    <property type="entry name" value="ADENOSINE DEAMINASE"/>
    <property type="match status" value="1"/>
</dbReference>
<dbReference type="EMBL" id="JAVXUP010000579">
    <property type="protein sequence ID" value="KAK3024841.1"/>
    <property type="molecule type" value="Genomic_DNA"/>
</dbReference>
<dbReference type="GO" id="GO:0046103">
    <property type="term" value="P:inosine biosynthetic process"/>
    <property type="evidence" value="ECO:0007669"/>
    <property type="project" value="TreeGrafter"/>
</dbReference>
<evidence type="ECO:0000256" key="4">
    <source>
        <dbReference type="ARBA" id="ARBA00022801"/>
    </source>
</evidence>
<evidence type="ECO:0000256" key="3">
    <source>
        <dbReference type="ARBA" id="ARBA00022723"/>
    </source>
</evidence>
<evidence type="ECO:0000256" key="1">
    <source>
        <dbReference type="ARBA" id="ARBA00001947"/>
    </source>
</evidence>
<evidence type="ECO:0000256" key="2">
    <source>
        <dbReference type="ARBA" id="ARBA00006676"/>
    </source>
</evidence>
<sequence>MDWWVSMPKVELHAHLNGSIRNSTLLELAGELGEKGTINFSDVEHVILKHDRSLREVFKLFDLIHIITTDHKIVTRITEEVVEDFAAENVVYLELRTTPKCALVHKRNDSIGMSKQSYMEAVVEGLRAVSTVEVDFGSHDLSTPADSSAISDKGNGSQRKKIHVRLLLSIDRRETTTAAMETVELALEMRHLGVVGIDLSGNPTIGEWATFLPALKFAREQGLSITLHCGEVPNPEEIQAMLSFLPGRIGHACCFEEDEWSKLKSSKIPVEICLTSNLRTETIPSIDVHHFADLYNSKHPILLCTDDSGVFSTSLSNEYSLASSSFGLGKAEMFQLARDAIGFIFANDVVKEELVKIFASAARNLDSWPQSCT</sequence>
<dbReference type="Gene3D" id="3.20.20.140">
    <property type="entry name" value="Metal-dependent hydrolases"/>
    <property type="match status" value="1"/>
</dbReference>
<keyword evidence="10" id="KW-1185">Reference proteome</keyword>
<dbReference type="Pfam" id="PF00962">
    <property type="entry name" value="A_deaminase"/>
    <property type="match status" value="1"/>
</dbReference>
<keyword evidence="5" id="KW-0862">Zinc</keyword>
<dbReference type="InterPro" id="IPR032466">
    <property type="entry name" value="Metal_Hydrolase"/>
</dbReference>
<dbReference type="GO" id="GO:0006154">
    <property type="term" value="P:adenosine catabolic process"/>
    <property type="evidence" value="ECO:0007669"/>
    <property type="project" value="TreeGrafter"/>
</dbReference>
<dbReference type="Proteomes" id="UP001188597">
    <property type="component" value="Unassembled WGS sequence"/>
</dbReference>
<dbReference type="PANTHER" id="PTHR11409:SF42">
    <property type="entry name" value="ADENOSINE DEAMINASE-LIKE PROTEIN"/>
    <property type="match status" value="1"/>
</dbReference>
<dbReference type="InterPro" id="IPR006330">
    <property type="entry name" value="Ado/ade_deaminase"/>
</dbReference>
<proteinExistence type="inferred from homology"/>
<dbReference type="GO" id="GO:0004000">
    <property type="term" value="F:adenosine deaminase activity"/>
    <property type="evidence" value="ECO:0007669"/>
    <property type="project" value="TreeGrafter"/>
</dbReference>
<comment type="cofactor">
    <cofactor evidence="1">
        <name>Zn(2+)</name>
        <dbReference type="ChEBI" id="CHEBI:29105"/>
    </cofactor>
</comment>